<name>A0ABT8LBG9_9BACT</name>
<evidence type="ECO:0000313" key="1">
    <source>
        <dbReference type="EMBL" id="MDN5215109.1"/>
    </source>
</evidence>
<reference evidence="1" key="1">
    <citation type="submission" date="2023-06" db="EMBL/GenBank/DDBJ databases">
        <title>Genomic of Agaribacillus aureum.</title>
        <authorList>
            <person name="Wang G."/>
        </authorList>
    </citation>
    <scope>NUCLEOTIDE SEQUENCE</scope>
    <source>
        <strain evidence="1">BMA12</strain>
    </source>
</reference>
<dbReference type="RefSeq" id="WP_346760448.1">
    <property type="nucleotide sequence ID" value="NZ_JAUJEB010000006.1"/>
</dbReference>
<accession>A0ABT8LBG9</accession>
<protein>
    <submittedName>
        <fullName evidence="1">Uncharacterized protein</fullName>
    </submittedName>
</protein>
<gene>
    <name evidence="1" type="ORF">QQ020_23715</name>
</gene>
<comment type="caution">
    <text evidence="1">The sequence shown here is derived from an EMBL/GenBank/DDBJ whole genome shotgun (WGS) entry which is preliminary data.</text>
</comment>
<dbReference type="Proteomes" id="UP001172083">
    <property type="component" value="Unassembled WGS sequence"/>
</dbReference>
<dbReference type="EMBL" id="JAUJEB010000006">
    <property type="protein sequence ID" value="MDN5215109.1"/>
    <property type="molecule type" value="Genomic_DNA"/>
</dbReference>
<sequence>MSISLDKFFGAANPLKAVELSQYITQEVVFNVKNTSVTYKTVNHRGSQDLLVSGRTDESKGLTTEKLKTYRGFEYINDDEAKALIKNIDQLALVFYEYFKEVFDKKDK</sequence>
<keyword evidence="2" id="KW-1185">Reference proteome</keyword>
<proteinExistence type="predicted"/>
<organism evidence="1 2">
    <name type="scientific">Agaribacillus aureus</name>
    <dbReference type="NCBI Taxonomy" id="3051825"/>
    <lineage>
        <taxon>Bacteria</taxon>
        <taxon>Pseudomonadati</taxon>
        <taxon>Bacteroidota</taxon>
        <taxon>Cytophagia</taxon>
        <taxon>Cytophagales</taxon>
        <taxon>Splendidivirgaceae</taxon>
        <taxon>Agaribacillus</taxon>
    </lineage>
</organism>
<evidence type="ECO:0000313" key="2">
    <source>
        <dbReference type="Proteomes" id="UP001172083"/>
    </source>
</evidence>